<sequence length="209" mass="24408">MSVSKCIKCDNQIKRNTKKSRKGMFHPVFLDIDEKKATIICENENIKYNCDRCIKNPKLFELKKMLNGCLIKMKEQNDLMNTHIEYIQENADVNDKKMQIKQKTSNANALLIKPIEDQKCILTKTDLSKDIDPTEVSKEFGNQFNVEESLPKNLKIAIMRAEEKYMNYENNQIIENTVDPNNLKENDVNAVNRIKIIRKYTVKSRKNTC</sequence>
<reference evidence="1 2" key="1">
    <citation type="submission" date="2023-03" db="EMBL/GenBank/DDBJ databases">
        <title>Genome insight into feeding habits of ladybird beetles.</title>
        <authorList>
            <person name="Li H.-S."/>
            <person name="Huang Y.-H."/>
            <person name="Pang H."/>
        </authorList>
    </citation>
    <scope>NUCLEOTIDE SEQUENCE [LARGE SCALE GENOMIC DNA]</scope>
    <source>
        <strain evidence="1">SYSU_2023b</strain>
        <tissue evidence="1">Whole body</tissue>
    </source>
</reference>
<evidence type="ECO:0000313" key="2">
    <source>
        <dbReference type="Proteomes" id="UP001431783"/>
    </source>
</evidence>
<evidence type="ECO:0000313" key="1">
    <source>
        <dbReference type="EMBL" id="KAK9892652.1"/>
    </source>
</evidence>
<name>A0AAW1VJ14_9CUCU</name>
<organism evidence="1 2">
    <name type="scientific">Henosepilachna vigintioctopunctata</name>
    <dbReference type="NCBI Taxonomy" id="420089"/>
    <lineage>
        <taxon>Eukaryota</taxon>
        <taxon>Metazoa</taxon>
        <taxon>Ecdysozoa</taxon>
        <taxon>Arthropoda</taxon>
        <taxon>Hexapoda</taxon>
        <taxon>Insecta</taxon>
        <taxon>Pterygota</taxon>
        <taxon>Neoptera</taxon>
        <taxon>Endopterygota</taxon>
        <taxon>Coleoptera</taxon>
        <taxon>Polyphaga</taxon>
        <taxon>Cucujiformia</taxon>
        <taxon>Coccinelloidea</taxon>
        <taxon>Coccinellidae</taxon>
        <taxon>Epilachninae</taxon>
        <taxon>Epilachnini</taxon>
        <taxon>Henosepilachna</taxon>
    </lineage>
</organism>
<protein>
    <submittedName>
        <fullName evidence="1">Uncharacterized protein</fullName>
    </submittedName>
</protein>
<dbReference type="Proteomes" id="UP001431783">
    <property type="component" value="Unassembled WGS sequence"/>
</dbReference>
<dbReference type="AlphaFoldDB" id="A0AAW1VJ14"/>
<dbReference type="EMBL" id="JARQZJ010000136">
    <property type="protein sequence ID" value="KAK9892652.1"/>
    <property type="molecule type" value="Genomic_DNA"/>
</dbReference>
<feature type="non-terminal residue" evidence="1">
    <location>
        <position position="209"/>
    </location>
</feature>
<comment type="caution">
    <text evidence="1">The sequence shown here is derived from an EMBL/GenBank/DDBJ whole genome shotgun (WGS) entry which is preliminary data.</text>
</comment>
<proteinExistence type="predicted"/>
<gene>
    <name evidence="1" type="ORF">WA026_021029</name>
</gene>
<accession>A0AAW1VJ14</accession>
<keyword evidence="2" id="KW-1185">Reference proteome</keyword>